<sequence length="317" mass="33714">MSFDHAELARAVAAHGAVIRVVVADVAGSAPREAGAAMLVWACGQEGTIGGGTLEYEAAAKARAMLAEDRSAALDRMPLGPALNQCCGGAVTLLSEHWDQGLLADVAGETVVARPVPGTQGPMPMAVARILKRARGEGFMPAPRIVQGWFVEPLTRPLRELWIWGAGHVGRAIIEVMRPLPGFRLTWIDTDASRFPAVPEGVVQKIASNPADLVIEAPQDADHLVLTFSHTLDLDLCHRLLAHGFQSLGLIGSDTKWARFRSRLAALGHAPERIADIRCPIGNPDLGKHPQAIAVGVAAELIMMKTAKARTKKECAG</sequence>
<evidence type="ECO:0000259" key="1">
    <source>
        <dbReference type="Pfam" id="PF02625"/>
    </source>
</evidence>
<organism evidence="3 4">
    <name type="scientific">Albidovulum marisflavi</name>
    <dbReference type="NCBI Taxonomy" id="2984159"/>
    <lineage>
        <taxon>Bacteria</taxon>
        <taxon>Pseudomonadati</taxon>
        <taxon>Pseudomonadota</taxon>
        <taxon>Alphaproteobacteria</taxon>
        <taxon>Rhodobacterales</taxon>
        <taxon>Paracoccaceae</taxon>
        <taxon>Albidovulum</taxon>
    </lineage>
</organism>
<dbReference type="RefSeq" id="WP_263735108.1">
    <property type="nucleotide sequence ID" value="NZ_JAOWKY010000003.1"/>
</dbReference>
<accession>A0ABT2ZEA3</accession>
<feature type="domain" description="XdhC Rossmann" evidence="2">
    <location>
        <begin position="161"/>
        <end position="301"/>
    </location>
</feature>
<proteinExistence type="predicted"/>
<reference evidence="3 4" key="1">
    <citation type="submission" date="2022-10" db="EMBL/GenBank/DDBJ databases">
        <title>Defluviimonas sp. nov., isolated from ocean surface water.</title>
        <authorList>
            <person name="He W."/>
            <person name="Wang L."/>
            <person name="Zhang D.-F."/>
        </authorList>
    </citation>
    <scope>NUCLEOTIDE SEQUENCE [LARGE SCALE GENOMIC DNA]</scope>
    <source>
        <strain evidence="3 4">WL0002</strain>
    </source>
</reference>
<name>A0ABT2ZEA3_9RHOB</name>
<dbReference type="Pfam" id="PF13478">
    <property type="entry name" value="XdhC_C"/>
    <property type="match status" value="1"/>
</dbReference>
<dbReference type="InterPro" id="IPR036291">
    <property type="entry name" value="NAD(P)-bd_dom_sf"/>
</dbReference>
<dbReference type="InterPro" id="IPR027051">
    <property type="entry name" value="XdhC_Rossmann_dom"/>
</dbReference>
<evidence type="ECO:0000313" key="3">
    <source>
        <dbReference type="EMBL" id="MCV2869447.1"/>
    </source>
</evidence>
<dbReference type="PANTHER" id="PTHR30388:SF6">
    <property type="entry name" value="XANTHINE DEHYDROGENASE SUBUNIT A-RELATED"/>
    <property type="match status" value="1"/>
</dbReference>
<evidence type="ECO:0000313" key="4">
    <source>
        <dbReference type="Proteomes" id="UP001652542"/>
    </source>
</evidence>
<feature type="domain" description="XdhC- CoxI" evidence="1">
    <location>
        <begin position="12"/>
        <end position="72"/>
    </location>
</feature>
<dbReference type="InterPro" id="IPR052698">
    <property type="entry name" value="MoCofactor_Util/Proc"/>
</dbReference>
<gene>
    <name evidence="3" type="primary">xdhC</name>
    <name evidence="3" type="ORF">OEW28_12500</name>
</gene>
<dbReference type="SUPFAM" id="SSF51735">
    <property type="entry name" value="NAD(P)-binding Rossmann-fold domains"/>
    <property type="match status" value="1"/>
</dbReference>
<dbReference type="InterPro" id="IPR014308">
    <property type="entry name" value="Xanthine_DH_XdhC"/>
</dbReference>
<dbReference type="Gene3D" id="3.40.50.720">
    <property type="entry name" value="NAD(P)-binding Rossmann-like Domain"/>
    <property type="match status" value="1"/>
</dbReference>
<dbReference type="Proteomes" id="UP001652542">
    <property type="component" value="Unassembled WGS sequence"/>
</dbReference>
<protein>
    <submittedName>
        <fullName evidence="3">Xanthine dehydrogenase accessory protein XdhC</fullName>
    </submittedName>
</protein>
<dbReference type="PANTHER" id="PTHR30388">
    <property type="entry name" value="ALDEHYDE OXIDOREDUCTASE MOLYBDENUM COFACTOR ASSEMBLY PROTEIN"/>
    <property type="match status" value="1"/>
</dbReference>
<dbReference type="InterPro" id="IPR003777">
    <property type="entry name" value="XdhC_CoxI"/>
</dbReference>
<dbReference type="Pfam" id="PF02625">
    <property type="entry name" value="XdhC_CoxI"/>
    <property type="match status" value="1"/>
</dbReference>
<dbReference type="NCBIfam" id="TIGR02964">
    <property type="entry name" value="xanthine_xdhC"/>
    <property type="match status" value="1"/>
</dbReference>
<dbReference type="EMBL" id="JAOWKY010000003">
    <property type="protein sequence ID" value="MCV2869447.1"/>
    <property type="molecule type" value="Genomic_DNA"/>
</dbReference>
<comment type="caution">
    <text evidence="3">The sequence shown here is derived from an EMBL/GenBank/DDBJ whole genome shotgun (WGS) entry which is preliminary data.</text>
</comment>
<keyword evidence="4" id="KW-1185">Reference proteome</keyword>
<evidence type="ECO:0000259" key="2">
    <source>
        <dbReference type="Pfam" id="PF13478"/>
    </source>
</evidence>